<evidence type="ECO:0000313" key="3">
    <source>
        <dbReference type="EMBL" id="PCE64415.1"/>
    </source>
</evidence>
<dbReference type="InterPro" id="IPR020904">
    <property type="entry name" value="Sc_DH/Rdtase_CS"/>
</dbReference>
<dbReference type="OrthoDB" id="9808814at2"/>
<dbReference type="PROSITE" id="PS00061">
    <property type="entry name" value="ADH_SHORT"/>
    <property type="match status" value="1"/>
</dbReference>
<keyword evidence="4" id="KW-1185">Reference proteome</keyword>
<gene>
    <name evidence="3" type="ORF">B7P33_08985</name>
</gene>
<dbReference type="GO" id="GO:0016020">
    <property type="term" value="C:membrane"/>
    <property type="evidence" value="ECO:0007669"/>
    <property type="project" value="TreeGrafter"/>
</dbReference>
<dbReference type="GO" id="GO:0016491">
    <property type="term" value="F:oxidoreductase activity"/>
    <property type="evidence" value="ECO:0007669"/>
    <property type="project" value="UniProtKB-KW"/>
</dbReference>
<comment type="caution">
    <text evidence="3">The sequence shown here is derived from an EMBL/GenBank/DDBJ whole genome shotgun (WGS) entry which is preliminary data.</text>
</comment>
<organism evidence="3 4">
    <name type="scientific">Sediminicola luteus</name>
    <dbReference type="NCBI Taxonomy" id="319238"/>
    <lineage>
        <taxon>Bacteria</taxon>
        <taxon>Pseudomonadati</taxon>
        <taxon>Bacteroidota</taxon>
        <taxon>Flavobacteriia</taxon>
        <taxon>Flavobacteriales</taxon>
        <taxon>Flavobacteriaceae</taxon>
        <taxon>Sediminicola</taxon>
    </lineage>
</organism>
<dbReference type="EMBL" id="NBWU01000003">
    <property type="protein sequence ID" value="PCE64415.1"/>
    <property type="molecule type" value="Genomic_DNA"/>
</dbReference>
<dbReference type="InterPro" id="IPR002347">
    <property type="entry name" value="SDR_fam"/>
</dbReference>
<name>A0A2A4G9H9_9FLAO</name>
<protein>
    <submittedName>
        <fullName evidence="3">Oxidoreductase</fullName>
    </submittedName>
</protein>
<dbReference type="Gene3D" id="3.40.50.720">
    <property type="entry name" value="NAD(P)-binding Rossmann-like Domain"/>
    <property type="match status" value="1"/>
</dbReference>
<evidence type="ECO:0000256" key="2">
    <source>
        <dbReference type="ARBA" id="ARBA00023002"/>
    </source>
</evidence>
<dbReference type="RefSeq" id="WP_097440537.1">
    <property type="nucleotide sequence ID" value="NZ_KZ300476.1"/>
</dbReference>
<reference evidence="3 4" key="1">
    <citation type="submission" date="2017-04" db="EMBL/GenBank/DDBJ databases">
        <title>A new member of the family Flavobacteriaceae isolated from ascidians.</title>
        <authorList>
            <person name="Chen L."/>
        </authorList>
    </citation>
    <scope>NUCLEOTIDE SEQUENCE [LARGE SCALE GENOMIC DNA]</scope>
    <source>
        <strain evidence="3 4">HQA918</strain>
    </source>
</reference>
<evidence type="ECO:0000256" key="1">
    <source>
        <dbReference type="ARBA" id="ARBA00006484"/>
    </source>
</evidence>
<dbReference type="PRINTS" id="PR00081">
    <property type="entry name" value="GDHRDH"/>
</dbReference>
<keyword evidence="2" id="KW-0560">Oxidoreductase</keyword>
<evidence type="ECO:0000313" key="4">
    <source>
        <dbReference type="Proteomes" id="UP000219559"/>
    </source>
</evidence>
<sequence>MKCEHKVILITGASSGIGAATALQLAKSDNILIITARREEKLMALADQIRTLGSTCDYYVGDATNPEHGPKVVAEIVKKHGRIDLALLNVGIGPPSNCLTASSDTITYCMRANFDSFIHFYVPLMAQMKSQTTSCMIAHMNSQATWFGIPMQGDYTAAKAAVRIFMETARMELKHFGIRHIKLQTIHPGFVDTEAVRNDGIPAPNEISEEKAADYVLRGFEKEMKTNVFPPSTALLSRLGRIMPDWVRERVLLAETPKSY</sequence>
<dbReference type="Pfam" id="PF00106">
    <property type="entry name" value="adh_short"/>
    <property type="match status" value="1"/>
</dbReference>
<dbReference type="Proteomes" id="UP000219559">
    <property type="component" value="Unassembled WGS sequence"/>
</dbReference>
<dbReference type="AlphaFoldDB" id="A0A2A4G9H9"/>
<comment type="similarity">
    <text evidence="1">Belongs to the short-chain dehydrogenases/reductases (SDR) family.</text>
</comment>
<dbReference type="InterPro" id="IPR036291">
    <property type="entry name" value="NAD(P)-bd_dom_sf"/>
</dbReference>
<proteinExistence type="inferred from homology"/>
<dbReference type="PANTHER" id="PTHR44196">
    <property type="entry name" value="DEHYDROGENASE/REDUCTASE SDR FAMILY MEMBER 7B"/>
    <property type="match status" value="1"/>
</dbReference>
<dbReference type="PANTHER" id="PTHR44196:SF1">
    <property type="entry name" value="DEHYDROGENASE_REDUCTASE SDR FAMILY MEMBER 7B"/>
    <property type="match status" value="1"/>
</dbReference>
<dbReference type="SUPFAM" id="SSF51735">
    <property type="entry name" value="NAD(P)-binding Rossmann-fold domains"/>
    <property type="match status" value="1"/>
</dbReference>
<accession>A0A2A4G9H9</accession>